<reference evidence="1" key="2">
    <citation type="submission" date="2018-05" db="EMBL/GenBank/DDBJ databases">
        <title>OpunRS2 (Oryza punctata Reference Sequence Version 2).</title>
        <authorList>
            <person name="Zhang J."/>
            <person name="Kudrna D."/>
            <person name="Lee S."/>
            <person name="Talag J."/>
            <person name="Welchert J."/>
            <person name="Wing R.A."/>
        </authorList>
    </citation>
    <scope>NUCLEOTIDE SEQUENCE [LARGE SCALE GENOMIC DNA]</scope>
</reference>
<sequence>MTMVHGERAVVMVREASLPLPSPWRKTNKNSRLGSSAFCAIPRLNRGGGEQSRGGEGILKVVLIRNHPSYLC</sequence>
<protein>
    <submittedName>
        <fullName evidence="1">Uncharacterized protein</fullName>
    </submittedName>
</protein>
<keyword evidence="2" id="KW-1185">Reference proteome</keyword>
<evidence type="ECO:0000313" key="2">
    <source>
        <dbReference type="Proteomes" id="UP000026962"/>
    </source>
</evidence>
<name>A0A0E0JE25_ORYPU</name>
<dbReference type="EnsemblPlants" id="OPUNC01G02870.1">
    <property type="protein sequence ID" value="OPUNC01G02870.1"/>
    <property type="gene ID" value="OPUNC01G02870"/>
</dbReference>
<dbReference type="Gramene" id="OPUNC01G02870.1">
    <property type="protein sequence ID" value="OPUNC01G02870.1"/>
    <property type="gene ID" value="OPUNC01G02870"/>
</dbReference>
<reference evidence="1" key="1">
    <citation type="submission" date="2015-04" db="UniProtKB">
        <authorList>
            <consortium name="EnsemblPlants"/>
        </authorList>
    </citation>
    <scope>IDENTIFICATION</scope>
</reference>
<dbReference type="HOGENOM" id="CLU_2908047_0_0_1"/>
<dbReference type="AlphaFoldDB" id="A0A0E0JE25"/>
<accession>A0A0E0JE25</accession>
<proteinExistence type="predicted"/>
<dbReference type="Proteomes" id="UP000026962">
    <property type="component" value="Chromosome 1"/>
</dbReference>
<evidence type="ECO:0000313" key="1">
    <source>
        <dbReference type="EnsemblPlants" id="OPUNC01G02870.1"/>
    </source>
</evidence>
<organism evidence="1">
    <name type="scientific">Oryza punctata</name>
    <name type="common">Red rice</name>
    <dbReference type="NCBI Taxonomy" id="4537"/>
    <lineage>
        <taxon>Eukaryota</taxon>
        <taxon>Viridiplantae</taxon>
        <taxon>Streptophyta</taxon>
        <taxon>Embryophyta</taxon>
        <taxon>Tracheophyta</taxon>
        <taxon>Spermatophyta</taxon>
        <taxon>Magnoliopsida</taxon>
        <taxon>Liliopsida</taxon>
        <taxon>Poales</taxon>
        <taxon>Poaceae</taxon>
        <taxon>BOP clade</taxon>
        <taxon>Oryzoideae</taxon>
        <taxon>Oryzeae</taxon>
        <taxon>Oryzinae</taxon>
        <taxon>Oryza</taxon>
    </lineage>
</organism>